<proteinExistence type="predicted"/>
<feature type="transmembrane region" description="Helical" evidence="5">
    <location>
        <begin position="33"/>
        <end position="51"/>
    </location>
</feature>
<dbReference type="Proteomes" id="UP000503482">
    <property type="component" value="Chromosome"/>
</dbReference>
<feature type="transmembrane region" description="Helical" evidence="5">
    <location>
        <begin position="189"/>
        <end position="208"/>
    </location>
</feature>
<keyword evidence="3 5" id="KW-1133">Transmembrane helix</keyword>
<reference evidence="6 7" key="1">
    <citation type="submission" date="2020-05" db="EMBL/GenBank/DDBJ databases">
        <title>Complete genome sequencing of Campylobacter and Arcobacter type strains.</title>
        <authorList>
            <person name="Miller W.G."/>
            <person name="Yee E."/>
        </authorList>
    </citation>
    <scope>NUCLEOTIDE SEQUENCE [LARGE SCALE GENOMIC DNA]</scope>
    <source>
        <strain evidence="6 7">LMG 26156</strain>
    </source>
</reference>
<dbReference type="GO" id="GO:0016020">
    <property type="term" value="C:membrane"/>
    <property type="evidence" value="ECO:0007669"/>
    <property type="project" value="UniProtKB-SubCell"/>
</dbReference>
<keyword evidence="4 5" id="KW-0472">Membrane</keyword>
<dbReference type="InterPro" id="IPR002657">
    <property type="entry name" value="BilAc:Na_symport/Acr3"/>
</dbReference>
<evidence type="ECO:0000313" key="6">
    <source>
        <dbReference type="EMBL" id="QKF66009.1"/>
    </source>
</evidence>
<dbReference type="Gene3D" id="1.20.1530.20">
    <property type="match status" value="1"/>
</dbReference>
<dbReference type="AlphaFoldDB" id="A0AAE7E369"/>
<protein>
    <submittedName>
        <fullName evidence="6">Bile acid:sodium symporter family protein</fullName>
    </submittedName>
</protein>
<evidence type="ECO:0000256" key="4">
    <source>
        <dbReference type="ARBA" id="ARBA00023136"/>
    </source>
</evidence>
<evidence type="ECO:0000256" key="2">
    <source>
        <dbReference type="ARBA" id="ARBA00022692"/>
    </source>
</evidence>
<feature type="transmembrane region" description="Helical" evidence="5">
    <location>
        <begin position="7"/>
        <end position="27"/>
    </location>
</feature>
<dbReference type="Pfam" id="PF01758">
    <property type="entry name" value="SBF"/>
    <property type="match status" value="1"/>
</dbReference>
<evidence type="ECO:0000313" key="7">
    <source>
        <dbReference type="Proteomes" id="UP000503482"/>
    </source>
</evidence>
<name>A0AAE7E369_9BACT</name>
<feature type="transmembrane region" description="Helical" evidence="5">
    <location>
        <begin position="156"/>
        <end position="177"/>
    </location>
</feature>
<dbReference type="KEGG" id="avp:AVENP_0435"/>
<gene>
    <name evidence="6" type="ORF">AVENP_0435</name>
</gene>
<sequence>MIKKISILFPLWAVLFSIVSYFQPSLVVGFKSWIIPLLILIMFCMGITLKLDDFKRVFKSPKIIALTVALQFLFMPLFAFLVSKIFNLSDELLVGMVLVGAVSGGTASNVIAFLAKADVALSITMTIVSTLLSIIITPYLTLLYVGQTVPVPATDMFISILKIVFVPVVIGLVLNHFFNKYIEKRHDIFALLSIISIVFIIGIIIGINESKISTIAMSLMLAIACHNLLGIIAGYYFAKLFGYDKTVCKTVAIEVGMQNSGLAVVLAMKYFTPLSALPGAIFSIWHNISGSILAGIWAKQEEGKINI</sequence>
<dbReference type="PANTHER" id="PTHR10361:SF28">
    <property type="entry name" value="P3 PROTEIN-RELATED"/>
    <property type="match status" value="1"/>
</dbReference>
<dbReference type="EMBL" id="CP053840">
    <property type="protein sequence ID" value="QKF66009.1"/>
    <property type="molecule type" value="Genomic_DNA"/>
</dbReference>
<keyword evidence="7" id="KW-1185">Reference proteome</keyword>
<evidence type="ECO:0000256" key="5">
    <source>
        <dbReference type="SAM" id="Phobius"/>
    </source>
</evidence>
<evidence type="ECO:0000256" key="3">
    <source>
        <dbReference type="ARBA" id="ARBA00022989"/>
    </source>
</evidence>
<feature type="transmembrane region" description="Helical" evidence="5">
    <location>
        <begin position="92"/>
        <end position="114"/>
    </location>
</feature>
<dbReference type="InterPro" id="IPR004710">
    <property type="entry name" value="Bilac:Na_transpt"/>
</dbReference>
<organism evidence="6 7">
    <name type="scientific">Arcobacter venerupis</name>
    <dbReference type="NCBI Taxonomy" id="1054033"/>
    <lineage>
        <taxon>Bacteria</taxon>
        <taxon>Pseudomonadati</taxon>
        <taxon>Campylobacterota</taxon>
        <taxon>Epsilonproteobacteria</taxon>
        <taxon>Campylobacterales</taxon>
        <taxon>Arcobacteraceae</taxon>
        <taxon>Arcobacter</taxon>
    </lineage>
</organism>
<feature type="transmembrane region" description="Helical" evidence="5">
    <location>
        <begin position="63"/>
        <end position="86"/>
    </location>
</feature>
<dbReference type="InterPro" id="IPR038770">
    <property type="entry name" value="Na+/solute_symporter_sf"/>
</dbReference>
<feature type="transmembrane region" description="Helical" evidence="5">
    <location>
        <begin position="121"/>
        <end position="144"/>
    </location>
</feature>
<accession>A0AAE7E369</accession>
<keyword evidence="2 5" id="KW-0812">Transmembrane</keyword>
<dbReference type="PANTHER" id="PTHR10361">
    <property type="entry name" value="SODIUM-BILE ACID COTRANSPORTER"/>
    <property type="match status" value="1"/>
</dbReference>
<feature type="transmembrane region" description="Helical" evidence="5">
    <location>
        <begin position="214"/>
        <end position="238"/>
    </location>
</feature>
<comment type="subcellular location">
    <subcellularLocation>
        <location evidence="1">Membrane</location>
        <topology evidence="1">Multi-pass membrane protein</topology>
    </subcellularLocation>
</comment>
<evidence type="ECO:0000256" key="1">
    <source>
        <dbReference type="ARBA" id="ARBA00004141"/>
    </source>
</evidence>
<dbReference type="RefSeq" id="WP_128359291.1">
    <property type="nucleotide sequence ID" value="NZ_CP053840.1"/>
</dbReference>